<dbReference type="Proteomes" id="UP000288805">
    <property type="component" value="Unassembled WGS sequence"/>
</dbReference>
<dbReference type="Gene3D" id="1.20.1410.10">
    <property type="entry name" value="I/LWEQ domain"/>
    <property type="match status" value="1"/>
</dbReference>
<dbReference type="AlphaFoldDB" id="A0A438C107"/>
<keyword evidence="4" id="KW-0963">Cytoplasm</keyword>
<dbReference type="FunFam" id="1.20.1410.10:FF:000011">
    <property type="entry name" value="Cyclin-D1-binding protein"/>
    <property type="match status" value="1"/>
</dbReference>
<gene>
    <name evidence="10" type="primary">ccndbp1_0</name>
    <name evidence="10" type="ORF">CK203_070714</name>
</gene>
<dbReference type="InterPro" id="IPR026907">
    <property type="entry name" value="GCIP-like"/>
</dbReference>
<evidence type="ECO:0000256" key="4">
    <source>
        <dbReference type="ARBA" id="ARBA00022490"/>
    </source>
</evidence>
<evidence type="ECO:0000256" key="1">
    <source>
        <dbReference type="ARBA" id="ARBA00004123"/>
    </source>
</evidence>
<dbReference type="PANTHER" id="PTHR15492">
    <property type="entry name" value="CYCLIN D1-BINDING PROTEIN 1"/>
    <property type="match status" value="1"/>
</dbReference>
<sequence>MSRAKREQLSRTLNSHLNNIHETFQVLDQTSSLPLDKVSWDDVIQMGEQVYKQATIGVCKIMASFMKCIPGHLCVATHAKGTWFTKRYRDGNDMDHPSPNPALKWKSDPIPERGTGRSCLGIDRNGNQAGCTVFEKKFQAIPEDEMPEILRGNCSPNSSIKTASPNIGMLWTGEAPEVSALEGNMEAYFNMLQGFLFLSHGSTVGAGPTLFFQYSCIGSRNRDQKLSIPQLVGAVWEACSALKKTPATNITAIGRTMTQVAVSMKDVLREMKELKPASSDPTDETSDEASNKAESIPENDDNSSEGDLGNDLSPEEMKIAVSVISVVTEILAVIKELIRCITGLVKQEDANKSSNFVDSLEKLLKLCQGIGVQVDELGACLYPPQEIPAMKAAAEKISGSVDEIQAEIENLGGTTETFIQACNVLRSSLGQLNSLVGDSSTADLVPEMQNLAVTS</sequence>
<dbReference type="GO" id="GO:0005737">
    <property type="term" value="C:cytoplasm"/>
    <property type="evidence" value="ECO:0007669"/>
    <property type="project" value="UniProtKB-SubCell"/>
</dbReference>
<proteinExistence type="inferred from homology"/>
<keyword evidence="5" id="KW-0539">Nucleus</keyword>
<organism evidence="10 11">
    <name type="scientific">Vitis vinifera</name>
    <name type="common">Grape</name>
    <dbReference type="NCBI Taxonomy" id="29760"/>
    <lineage>
        <taxon>Eukaryota</taxon>
        <taxon>Viridiplantae</taxon>
        <taxon>Streptophyta</taxon>
        <taxon>Embryophyta</taxon>
        <taxon>Tracheophyta</taxon>
        <taxon>Spermatophyta</taxon>
        <taxon>Magnoliopsida</taxon>
        <taxon>eudicotyledons</taxon>
        <taxon>Gunneridae</taxon>
        <taxon>Pentapetalae</taxon>
        <taxon>rosids</taxon>
        <taxon>Vitales</taxon>
        <taxon>Vitaceae</taxon>
        <taxon>Viteae</taxon>
        <taxon>Vitis</taxon>
    </lineage>
</organism>
<comment type="caution">
    <text evidence="10">The sequence shown here is derived from an EMBL/GenBank/DDBJ whole genome shotgun (WGS) entry which is preliminary data.</text>
</comment>
<reference evidence="10 11" key="1">
    <citation type="journal article" date="2018" name="PLoS Genet.">
        <title>Population sequencing reveals clonal diversity and ancestral inbreeding in the grapevine cultivar Chardonnay.</title>
        <authorList>
            <person name="Roach M.J."/>
            <person name="Johnson D.L."/>
            <person name="Bohlmann J."/>
            <person name="van Vuuren H.J."/>
            <person name="Jones S.J."/>
            <person name="Pretorius I.S."/>
            <person name="Schmidt S.A."/>
            <person name="Borneman A.R."/>
        </authorList>
    </citation>
    <scope>NUCLEOTIDE SEQUENCE [LARGE SCALE GENOMIC DNA]</scope>
    <source>
        <strain evidence="11">cv. Chardonnay</strain>
        <tissue evidence="10">Leaf</tissue>
    </source>
</reference>
<evidence type="ECO:0000259" key="9">
    <source>
        <dbReference type="Pfam" id="PF20936"/>
    </source>
</evidence>
<evidence type="ECO:0000256" key="2">
    <source>
        <dbReference type="ARBA" id="ARBA00004496"/>
    </source>
</evidence>
<evidence type="ECO:0000256" key="6">
    <source>
        <dbReference type="ARBA" id="ARBA00023306"/>
    </source>
</evidence>
<dbReference type="Pfam" id="PF20936">
    <property type="entry name" value="GCIP_C"/>
    <property type="match status" value="1"/>
</dbReference>
<evidence type="ECO:0000313" key="11">
    <source>
        <dbReference type="Proteomes" id="UP000288805"/>
    </source>
</evidence>
<feature type="domain" description="Cyclin-D1-binding protein 1-like N-terminal" evidence="8">
    <location>
        <begin position="217"/>
        <end position="276"/>
    </location>
</feature>
<dbReference type="GO" id="GO:0005634">
    <property type="term" value="C:nucleus"/>
    <property type="evidence" value="ECO:0007669"/>
    <property type="project" value="UniProtKB-SubCell"/>
</dbReference>
<feature type="domain" description="Cyclin-D1-binding protein 1-like N-terminal" evidence="8">
    <location>
        <begin position="160"/>
        <end position="211"/>
    </location>
</feature>
<feature type="region of interest" description="Disordered" evidence="7">
    <location>
        <begin position="273"/>
        <end position="311"/>
    </location>
</feature>
<feature type="domain" description="Cyclin-D1-binding protein 1-like C-terminal" evidence="9">
    <location>
        <begin position="300"/>
        <end position="405"/>
    </location>
</feature>
<keyword evidence="6" id="KW-0131">Cell cycle</keyword>
<comment type="similarity">
    <text evidence="3">Belongs to the CCNDBP1 family.</text>
</comment>
<evidence type="ECO:0000313" key="10">
    <source>
        <dbReference type="EMBL" id="RVW16927.1"/>
    </source>
</evidence>
<accession>A0A438C107</accession>
<evidence type="ECO:0000256" key="7">
    <source>
        <dbReference type="SAM" id="MobiDB-lite"/>
    </source>
</evidence>
<name>A0A438C107_VITVI</name>
<dbReference type="InterPro" id="IPR049318">
    <property type="entry name" value="GCIP_C"/>
</dbReference>
<dbReference type="PANTHER" id="PTHR15492:SF1">
    <property type="entry name" value="CYCLIN-D1-BINDING PROTEIN 1"/>
    <property type="match status" value="1"/>
</dbReference>
<dbReference type="InterPro" id="IPR049317">
    <property type="entry name" value="GCIP-like_N"/>
</dbReference>
<dbReference type="EMBL" id="QGNW01002582">
    <property type="protein sequence ID" value="RVW16927.1"/>
    <property type="molecule type" value="Genomic_DNA"/>
</dbReference>
<protein>
    <submittedName>
        <fullName evidence="10">Cyclin-D1-binding protein 1-like</fullName>
    </submittedName>
</protein>
<comment type="subcellular location">
    <subcellularLocation>
        <location evidence="2">Cytoplasm</location>
    </subcellularLocation>
    <subcellularLocation>
        <location evidence="1">Nucleus</location>
    </subcellularLocation>
</comment>
<evidence type="ECO:0000256" key="3">
    <source>
        <dbReference type="ARBA" id="ARBA00008940"/>
    </source>
</evidence>
<dbReference type="Pfam" id="PF13324">
    <property type="entry name" value="GCIP_N"/>
    <property type="match status" value="2"/>
</dbReference>
<evidence type="ECO:0000256" key="5">
    <source>
        <dbReference type="ARBA" id="ARBA00023242"/>
    </source>
</evidence>
<evidence type="ECO:0000259" key="8">
    <source>
        <dbReference type="Pfam" id="PF13324"/>
    </source>
</evidence>